<dbReference type="SUPFAM" id="SSF103642">
    <property type="entry name" value="Sec-C motif"/>
    <property type="match status" value="1"/>
</dbReference>
<gene>
    <name evidence="1" type="ORF">ENK01_03195</name>
</gene>
<proteinExistence type="predicted"/>
<reference evidence="1" key="1">
    <citation type="journal article" date="2020" name="mSystems">
        <title>Genome- and Community-Level Interaction Insights into Carbon Utilization and Element Cycling Functions of Hydrothermarchaeota in Hydrothermal Sediment.</title>
        <authorList>
            <person name="Zhou Z."/>
            <person name="Liu Y."/>
            <person name="Xu W."/>
            <person name="Pan J."/>
            <person name="Luo Z.H."/>
            <person name="Li M."/>
        </authorList>
    </citation>
    <scope>NUCLEOTIDE SEQUENCE [LARGE SCALE GENOMIC DNA]</scope>
    <source>
        <strain evidence="1">HyVt-538</strain>
    </source>
</reference>
<dbReference type="InterPro" id="IPR004027">
    <property type="entry name" value="SEC_C_motif"/>
</dbReference>
<sequence>DMPVDDFDVEAYVRENGRISRNAPCPCASGRKFKHCHGAL</sequence>
<feature type="non-terminal residue" evidence="1">
    <location>
        <position position="1"/>
    </location>
</feature>
<evidence type="ECO:0000313" key="1">
    <source>
        <dbReference type="EMBL" id="HHI88936.1"/>
    </source>
</evidence>
<dbReference type="Proteomes" id="UP000885806">
    <property type="component" value="Unassembled WGS sequence"/>
</dbReference>
<evidence type="ECO:0008006" key="2">
    <source>
        <dbReference type="Google" id="ProtNLM"/>
    </source>
</evidence>
<dbReference type="Pfam" id="PF02810">
    <property type="entry name" value="SEC-C"/>
    <property type="match status" value="1"/>
</dbReference>
<dbReference type="Gene3D" id="3.10.450.50">
    <property type="match status" value="1"/>
</dbReference>
<comment type="caution">
    <text evidence="1">The sequence shown here is derived from an EMBL/GenBank/DDBJ whole genome shotgun (WGS) entry which is preliminary data.</text>
</comment>
<dbReference type="AlphaFoldDB" id="A0A7V5U191"/>
<organism evidence="1">
    <name type="scientific">Hellea balneolensis</name>
    <dbReference type="NCBI Taxonomy" id="287478"/>
    <lineage>
        <taxon>Bacteria</taxon>
        <taxon>Pseudomonadati</taxon>
        <taxon>Pseudomonadota</taxon>
        <taxon>Alphaproteobacteria</taxon>
        <taxon>Maricaulales</taxon>
        <taxon>Robiginitomaculaceae</taxon>
        <taxon>Hellea</taxon>
    </lineage>
</organism>
<dbReference type="EMBL" id="DROP01000215">
    <property type="protein sequence ID" value="HHI88936.1"/>
    <property type="molecule type" value="Genomic_DNA"/>
</dbReference>
<accession>A0A7V5U191</accession>
<protein>
    <recommendedName>
        <fullName evidence="2">Preprotein translocase subunit SecA</fullName>
    </recommendedName>
</protein>
<name>A0A7V5U191_9PROT</name>